<dbReference type="Gene3D" id="3.40.1190.20">
    <property type="match status" value="1"/>
</dbReference>
<keyword evidence="1" id="KW-0808">Transferase</keyword>
<feature type="domain" description="Carbohydrate kinase PfkB" evidence="4">
    <location>
        <begin position="10"/>
        <end position="300"/>
    </location>
</feature>
<dbReference type="InterPro" id="IPR002173">
    <property type="entry name" value="Carboh/pur_kinase_PfkB_CS"/>
</dbReference>
<organism evidence="5">
    <name type="scientific">marine metagenome</name>
    <dbReference type="NCBI Taxonomy" id="408172"/>
    <lineage>
        <taxon>unclassified sequences</taxon>
        <taxon>metagenomes</taxon>
        <taxon>ecological metagenomes</taxon>
    </lineage>
</organism>
<evidence type="ECO:0000256" key="3">
    <source>
        <dbReference type="SAM" id="MobiDB-lite"/>
    </source>
</evidence>
<name>A0A381NZY9_9ZZZZ</name>
<dbReference type="InterPro" id="IPR029056">
    <property type="entry name" value="Ribokinase-like"/>
</dbReference>
<sequence length="319" mass="33991">MPLVTTPVSVLIAGEINLDLILYDYSAFPSLGREVIVDECLMTLGSASAITAVGLSRLGVPVRFVGKIGQDSWGDQCLKEMRAAGVDTSLVSRTQEVQTGITVSVSSSTDRALVTFPGAIAELRADEIPDEAWKDVGHLHISSYYLQHCLQPAIPHLFRQARERDMTTSLDPGGDPAGQWQSGVREAIALVDLFFPNEVELEGIGTGSSAVENLTNLQALAERVNVIAKLGPLGCLTVAKEGLKSVPAPTVNVVDPTGAGDSFNAGFLAAWLRGRRLIECMRDGVCCGALATRGLGGTGTQPNERELDSFRMTHFQDAP</sequence>
<dbReference type="PROSITE" id="PS00584">
    <property type="entry name" value="PFKB_KINASES_2"/>
    <property type="match status" value="1"/>
</dbReference>
<dbReference type="CDD" id="cd01166">
    <property type="entry name" value="KdgK"/>
    <property type="match status" value="1"/>
</dbReference>
<evidence type="ECO:0000259" key="4">
    <source>
        <dbReference type="Pfam" id="PF00294"/>
    </source>
</evidence>
<dbReference type="EMBL" id="UINC01000726">
    <property type="protein sequence ID" value="SUZ60202.1"/>
    <property type="molecule type" value="Genomic_DNA"/>
</dbReference>
<dbReference type="AlphaFoldDB" id="A0A381NZY9"/>
<dbReference type="InterPro" id="IPR011611">
    <property type="entry name" value="PfkB_dom"/>
</dbReference>
<evidence type="ECO:0000256" key="1">
    <source>
        <dbReference type="ARBA" id="ARBA00022679"/>
    </source>
</evidence>
<dbReference type="PANTHER" id="PTHR10584:SF166">
    <property type="entry name" value="RIBOKINASE"/>
    <property type="match status" value="1"/>
</dbReference>
<feature type="region of interest" description="Disordered" evidence="3">
    <location>
        <begin position="296"/>
        <end position="319"/>
    </location>
</feature>
<reference evidence="5" key="1">
    <citation type="submission" date="2018-05" db="EMBL/GenBank/DDBJ databases">
        <authorList>
            <person name="Lanie J.A."/>
            <person name="Ng W.-L."/>
            <person name="Kazmierczak K.M."/>
            <person name="Andrzejewski T.M."/>
            <person name="Davidsen T.M."/>
            <person name="Wayne K.J."/>
            <person name="Tettelin H."/>
            <person name="Glass J.I."/>
            <person name="Rusch D."/>
            <person name="Podicherti R."/>
            <person name="Tsui H.-C.T."/>
            <person name="Winkler M.E."/>
        </authorList>
    </citation>
    <scope>NUCLEOTIDE SEQUENCE</scope>
</reference>
<dbReference type="PANTHER" id="PTHR10584">
    <property type="entry name" value="SUGAR KINASE"/>
    <property type="match status" value="1"/>
</dbReference>
<dbReference type="GO" id="GO:0016301">
    <property type="term" value="F:kinase activity"/>
    <property type="evidence" value="ECO:0007669"/>
    <property type="project" value="UniProtKB-KW"/>
</dbReference>
<proteinExistence type="predicted"/>
<dbReference type="Pfam" id="PF00294">
    <property type="entry name" value="PfkB"/>
    <property type="match status" value="1"/>
</dbReference>
<evidence type="ECO:0000256" key="2">
    <source>
        <dbReference type="ARBA" id="ARBA00022777"/>
    </source>
</evidence>
<dbReference type="SUPFAM" id="SSF53613">
    <property type="entry name" value="Ribokinase-like"/>
    <property type="match status" value="1"/>
</dbReference>
<protein>
    <recommendedName>
        <fullName evidence="4">Carbohydrate kinase PfkB domain-containing protein</fullName>
    </recommendedName>
</protein>
<keyword evidence="2" id="KW-0418">Kinase</keyword>
<evidence type="ECO:0000313" key="5">
    <source>
        <dbReference type="EMBL" id="SUZ60202.1"/>
    </source>
</evidence>
<gene>
    <name evidence="5" type="ORF">METZ01_LOCUS13056</name>
</gene>
<accession>A0A381NZY9</accession>